<proteinExistence type="predicted"/>
<dbReference type="PANTHER" id="PTHR45586:SF1">
    <property type="entry name" value="LIPOPOLYSACCHARIDE ASSEMBLY PROTEIN B"/>
    <property type="match status" value="1"/>
</dbReference>
<protein>
    <submittedName>
        <fullName evidence="5">Uncharacterized protein</fullName>
    </submittedName>
</protein>
<reference evidence="6 7" key="1">
    <citation type="submission" date="2019-09" db="EMBL/GenBank/DDBJ databases">
        <authorList>
            <person name="Feng G."/>
        </authorList>
    </citation>
    <scope>NUCLEOTIDE SEQUENCE [LARGE SCALE GENOMIC DNA]</scope>
    <source>
        <strain evidence="5 6">KACC 19283</strain>
        <strain evidence="4 7">KACC 19284</strain>
    </source>
</reference>
<dbReference type="InterPro" id="IPR012668">
    <property type="entry name" value="CHP02466"/>
</dbReference>
<evidence type="ECO:0000313" key="5">
    <source>
        <dbReference type="EMBL" id="KAA9026863.1"/>
    </source>
</evidence>
<evidence type="ECO:0000256" key="1">
    <source>
        <dbReference type="ARBA" id="ARBA00022737"/>
    </source>
</evidence>
<dbReference type="EMBL" id="VYQB01000015">
    <property type="protein sequence ID" value="KAA9013785.1"/>
    <property type="molecule type" value="Genomic_DNA"/>
</dbReference>
<keyword evidence="2 3" id="KW-0802">TPR repeat</keyword>
<gene>
    <name evidence="5" type="ORF">F4U95_18255</name>
    <name evidence="4" type="ORF">F4U96_18130</name>
</gene>
<dbReference type="Pfam" id="PF13181">
    <property type="entry name" value="TPR_8"/>
    <property type="match status" value="1"/>
</dbReference>
<evidence type="ECO:0000313" key="6">
    <source>
        <dbReference type="Proteomes" id="UP000325933"/>
    </source>
</evidence>
<dbReference type="PROSITE" id="PS50005">
    <property type="entry name" value="TPR"/>
    <property type="match status" value="1"/>
</dbReference>
<dbReference type="Pfam" id="PF13759">
    <property type="entry name" value="2OG-FeII_Oxy_5"/>
    <property type="match status" value="1"/>
</dbReference>
<dbReference type="Proteomes" id="UP000326364">
    <property type="component" value="Unassembled WGS sequence"/>
</dbReference>
<name>A0A5J5HVR3_9SPHN</name>
<dbReference type="SMART" id="SM00028">
    <property type="entry name" value="TPR"/>
    <property type="match status" value="4"/>
</dbReference>
<dbReference type="InterPro" id="IPR051012">
    <property type="entry name" value="CellSynth/LPSAsmb/PSIAsmb"/>
</dbReference>
<evidence type="ECO:0000313" key="4">
    <source>
        <dbReference type="EMBL" id="KAA9013785.1"/>
    </source>
</evidence>
<comment type="caution">
    <text evidence="5">The sequence shown here is derived from an EMBL/GenBank/DDBJ whole genome shotgun (WGS) entry which is preliminary data.</text>
</comment>
<organism evidence="5 6">
    <name type="scientific">Sphingobium limneticum</name>
    <dbReference type="NCBI Taxonomy" id="1007511"/>
    <lineage>
        <taxon>Bacteria</taxon>
        <taxon>Pseudomonadati</taxon>
        <taxon>Pseudomonadota</taxon>
        <taxon>Alphaproteobacteria</taxon>
        <taxon>Sphingomonadales</taxon>
        <taxon>Sphingomonadaceae</taxon>
        <taxon>Sphingobium</taxon>
    </lineage>
</organism>
<sequence length="559" mass="62054">MDIGALRNRARQLTAAGHDIAARQLYRDALGQSPRNGALFNSAGNFLFSLDDHQGALAYFEEAVRLAPRDMEALLNRALALSRLDRSGEALAGLMEGEAAFRTYARYWAVRASIEREAGLIVDASVSYDRCLLLDPGHQRARHGRARISLERGEVDAVNQFERLLSSQQGDAHAWLGYAQALDRDGQSDRALEIGLALNQQAPGWTDALQFVAELHWARGDTDGFSRPYALAARQRPDDKALILAWCEALAGVDRHAEAAVIAGDGANRLSDAQDLRLAEAVYAGSAGDDEHADRIFASLAIQDTQRCLHEARHRLRLRAPDHADRLLSQVLDQQPDSIPAWALRDLAWRLMDDPRSVWLHGQDGLVQLRSADMPDEAMTHIVDLLHQLHDQGSTPLGQSIRAGTQTRGALFDRIEPDIALLSQHVERMLQTYRVALPPPDPTHPLLRHRDRDWTVTGSWSIRAQRAGHHNEHIHQQGVISSAFYLVLPRIGVNEACDLPGALELGRSPRDLRLNLPPLRVIEPVVGHCALFPSTLYHGTRPFSQGERMTIAFDVALKR</sequence>
<keyword evidence="1" id="KW-0677">Repeat</keyword>
<dbReference type="InterPro" id="IPR019734">
    <property type="entry name" value="TPR_rpt"/>
</dbReference>
<evidence type="ECO:0000256" key="3">
    <source>
        <dbReference type="PROSITE-ProRule" id="PRU00339"/>
    </source>
</evidence>
<dbReference type="PANTHER" id="PTHR45586">
    <property type="entry name" value="TPR REPEAT-CONTAINING PROTEIN PA4667"/>
    <property type="match status" value="1"/>
</dbReference>
<accession>A0A5J5HVR3</accession>
<dbReference type="Gene3D" id="2.60.120.620">
    <property type="entry name" value="q2cbj1_9rhob like domain"/>
    <property type="match status" value="1"/>
</dbReference>
<dbReference type="Gene3D" id="1.25.40.10">
    <property type="entry name" value="Tetratricopeptide repeat domain"/>
    <property type="match status" value="1"/>
</dbReference>
<evidence type="ECO:0000256" key="2">
    <source>
        <dbReference type="ARBA" id="ARBA00022803"/>
    </source>
</evidence>
<feature type="repeat" description="TPR" evidence="3">
    <location>
        <begin position="37"/>
        <end position="70"/>
    </location>
</feature>
<keyword evidence="7" id="KW-1185">Reference proteome</keyword>
<evidence type="ECO:0000313" key="7">
    <source>
        <dbReference type="Proteomes" id="UP000326364"/>
    </source>
</evidence>
<dbReference type="Proteomes" id="UP000325933">
    <property type="component" value="Unassembled WGS sequence"/>
</dbReference>
<dbReference type="SUPFAM" id="SSF48452">
    <property type="entry name" value="TPR-like"/>
    <property type="match status" value="2"/>
</dbReference>
<dbReference type="InterPro" id="IPR011990">
    <property type="entry name" value="TPR-like_helical_dom_sf"/>
</dbReference>
<dbReference type="AlphaFoldDB" id="A0A5J5HVR3"/>
<dbReference type="EMBL" id="VYQA01000015">
    <property type="protein sequence ID" value="KAA9026863.1"/>
    <property type="molecule type" value="Genomic_DNA"/>
</dbReference>